<sequence length="378" mass="44018">MQENAELFRADVTSQPWKDYVNYIDQMVLDDFDRFIRKSLNYLMDNMTMDESIAPLFEIRMELDEEGLTYNPSLEMGREDSFLGLIEGLINDLYNVARLIPRLAKGRINYKTDLEDITDLIEMREEVSSLVIGAMKMAEEYQDSFERYSYLWVDDLQEFMKNFLIFGHAPTPEELDTRTEDIIPKTQPTLDQFQQQIDSYERLYEEVSRCENTKVFHGWLQCDCRPFKQALLNTIKRWSFLFKRHLSNHVINSLADLESFMTVTRGGLKKPLKEGDYDGLVEVMGHLMKVKERQVATDNMFEPLKQTIELLKTYGEEMPEETHLKLQVGPDGTGKGCCARSLRAPHLLDSGFPEVLRQETESSWRTGPRWSPRPGVSS</sequence>
<dbReference type="PANTHER" id="PTHR45703:SF4">
    <property type="entry name" value="DYNEIN AXONEMAL HEAVY CHAIN 17"/>
    <property type="match status" value="1"/>
</dbReference>
<dbReference type="GO" id="GO:0030286">
    <property type="term" value="C:dynein complex"/>
    <property type="evidence" value="ECO:0007669"/>
    <property type="project" value="InterPro"/>
</dbReference>
<evidence type="ECO:0000256" key="1">
    <source>
        <dbReference type="SAM" id="MobiDB-lite"/>
    </source>
</evidence>
<comment type="caution">
    <text evidence="2">The sequence shown here is derived from an EMBL/GenBank/DDBJ whole genome shotgun (WGS) entry which is preliminary data.</text>
</comment>
<dbReference type="PANTHER" id="PTHR45703">
    <property type="entry name" value="DYNEIN HEAVY CHAIN"/>
    <property type="match status" value="1"/>
</dbReference>
<feature type="region of interest" description="Disordered" evidence="1">
    <location>
        <begin position="359"/>
        <end position="378"/>
    </location>
</feature>
<dbReference type="InterPro" id="IPR026983">
    <property type="entry name" value="DHC"/>
</dbReference>
<reference evidence="2 3" key="1">
    <citation type="submission" date="2016-06" db="EMBL/GenBank/DDBJ databases">
        <title>The Draft Genome Sequence and Annotation of the Desert Woodrat Neotoma lepida.</title>
        <authorList>
            <person name="Campbell M."/>
            <person name="Oakeson K.F."/>
            <person name="Yandell M."/>
            <person name="Halpert J.R."/>
            <person name="Dearing D."/>
        </authorList>
    </citation>
    <scope>NUCLEOTIDE SEQUENCE [LARGE SCALE GENOMIC DNA]</scope>
    <source>
        <strain evidence="2">417</strain>
        <tissue evidence="2">Liver</tissue>
    </source>
</reference>
<keyword evidence="3" id="KW-1185">Reference proteome</keyword>
<organism evidence="2 3">
    <name type="scientific">Neotoma lepida</name>
    <name type="common">Desert woodrat</name>
    <dbReference type="NCBI Taxonomy" id="56216"/>
    <lineage>
        <taxon>Eukaryota</taxon>
        <taxon>Metazoa</taxon>
        <taxon>Chordata</taxon>
        <taxon>Craniata</taxon>
        <taxon>Vertebrata</taxon>
        <taxon>Euteleostomi</taxon>
        <taxon>Mammalia</taxon>
        <taxon>Eutheria</taxon>
        <taxon>Euarchontoglires</taxon>
        <taxon>Glires</taxon>
        <taxon>Rodentia</taxon>
        <taxon>Myomorpha</taxon>
        <taxon>Muroidea</taxon>
        <taxon>Cricetidae</taxon>
        <taxon>Neotominae</taxon>
        <taxon>Neotoma</taxon>
    </lineage>
</organism>
<dbReference type="OrthoDB" id="286107at2759"/>
<protein>
    <recommendedName>
        <fullName evidence="4">Dynein heavy chain tail domain-containing protein</fullName>
    </recommendedName>
</protein>
<proteinExistence type="predicted"/>
<accession>A0A1A6H698</accession>
<dbReference type="STRING" id="56216.A0A1A6H698"/>
<dbReference type="GO" id="GO:0051959">
    <property type="term" value="F:dynein light intermediate chain binding"/>
    <property type="evidence" value="ECO:0007669"/>
    <property type="project" value="InterPro"/>
</dbReference>
<evidence type="ECO:0008006" key="4">
    <source>
        <dbReference type="Google" id="ProtNLM"/>
    </source>
</evidence>
<dbReference type="GO" id="GO:0045505">
    <property type="term" value="F:dynein intermediate chain binding"/>
    <property type="evidence" value="ECO:0007669"/>
    <property type="project" value="InterPro"/>
</dbReference>
<name>A0A1A6H698_NEOLE</name>
<dbReference type="AlphaFoldDB" id="A0A1A6H698"/>
<dbReference type="EMBL" id="LZPO01046803">
    <property type="protein sequence ID" value="OBS73365.1"/>
    <property type="molecule type" value="Genomic_DNA"/>
</dbReference>
<dbReference type="Proteomes" id="UP000092124">
    <property type="component" value="Unassembled WGS sequence"/>
</dbReference>
<evidence type="ECO:0000313" key="2">
    <source>
        <dbReference type="EMBL" id="OBS73365.1"/>
    </source>
</evidence>
<evidence type="ECO:0000313" key="3">
    <source>
        <dbReference type="Proteomes" id="UP000092124"/>
    </source>
</evidence>
<dbReference type="GO" id="GO:0007018">
    <property type="term" value="P:microtubule-based movement"/>
    <property type="evidence" value="ECO:0007669"/>
    <property type="project" value="InterPro"/>
</dbReference>
<gene>
    <name evidence="2" type="ORF">A6R68_12042</name>
</gene>